<reference evidence="2 3" key="1">
    <citation type="submission" date="2024-03" db="EMBL/GenBank/DDBJ databases">
        <authorList>
            <person name="Martinez-Hernandez J."/>
        </authorList>
    </citation>
    <scope>NUCLEOTIDE SEQUENCE [LARGE SCALE GENOMIC DNA]</scope>
</reference>
<comment type="caution">
    <text evidence="2">The sequence shown here is derived from an EMBL/GenBank/DDBJ whole genome shotgun (WGS) entry which is preliminary data.</text>
</comment>
<proteinExistence type="predicted"/>
<evidence type="ECO:0000313" key="2">
    <source>
        <dbReference type="EMBL" id="CAL0310645.1"/>
    </source>
</evidence>
<evidence type="ECO:0000313" key="3">
    <source>
        <dbReference type="Proteomes" id="UP001497480"/>
    </source>
</evidence>
<protein>
    <submittedName>
        <fullName evidence="2">Uncharacterized protein</fullName>
    </submittedName>
</protein>
<evidence type="ECO:0000256" key="1">
    <source>
        <dbReference type="SAM" id="MobiDB-lite"/>
    </source>
</evidence>
<dbReference type="AlphaFoldDB" id="A0AAV1WMQ4"/>
<name>A0AAV1WMQ4_LUPLU</name>
<feature type="region of interest" description="Disordered" evidence="1">
    <location>
        <begin position="79"/>
        <end position="100"/>
    </location>
</feature>
<keyword evidence="3" id="KW-1185">Reference proteome</keyword>
<sequence>MHQIIVHKFIFILYKFLSFVQRCTLLSMYILYTDSSWKYPEEKTFVFMSRLKPLEFSLDIEIEKILKIQKRARKKAMQAKAISQETDMAKSREENQNSIGGLGRRTWQDCLDVPSSSRVVRSKVLGGASCKKAPGRRTSPPPPNYAFELGQSEEEDEVIELINTESSIEVVDLVSDSDTEEDPSEGSSLPNFSFCDSC</sequence>
<gene>
    <name evidence="2" type="ORF">LLUT_LOCUS11705</name>
</gene>
<accession>A0AAV1WMQ4</accession>
<dbReference type="EMBL" id="CAXHTB010000008">
    <property type="protein sequence ID" value="CAL0310645.1"/>
    <property type="molecule type" value="Genomic_DNA"/>
</dbReference>
<organism evidence="2 3">
    <name type="scientific">Lupinus luteus</name>
    <name type="common">European yellow lupine</name>
    <dbReference type="NCBI Taxonomy" id="3873"/>
    <lineage>
        <taxon>Eukaryota</taxon>
        <taxon>Viridiplantae</taxon>
        <taxon>Streptophyta</taxon>
        <taxon>Embryophyta</taxon>
        <taxon>Tracheophyta</taxon>
        <taxon>Spermatophyta</taxon>
        <taxon>Magnoliopsida</taxon>
        <taxon>eudicotyledons</taxon>
        <taxon>Gunneridae</taxon>
        <taxon>Pentapetalae</taxon>
        <taxon>rosids</taxon>
        <taxon>fabids</taxon>
        <taxon>Fabales</taxon>
        <taxon>Fabaceae</taxon>
        <taxon>Papilionoideae</taxon>
        <taxon>50 kb inversion clade</taxon>
        <taxon>genistoids sensu lato</taxon>
        <taxon>core genistoids</taxon>
        <taxon>Genisteae</taxon>
        <taxon>Lupinus</taxon>
    </lineage>
</organism>
<feature type="region of interest" description="Disordered" evidence="1">
    <location>
        <begin position="173"/>
        <end position="198"/>
    </location>
</feature>
<feature type="compositionally biased region" description="Acidic residues" evidence="1">
    <location>
        <begin position="175"/>
        <end position="184"/>
    </location>
</feature>
<feature type="region of interest" description="Disordered" evidence="1">
    <location>
        <begin position="129"/>
        <end position="152"/>
    </location>
</feature>
<feature type="compositionally biased region" description="Polar residues" evidence="1">
    <location>
        <begin position="185"/>
        <end position="198"/>
    </location>
</feature>
<dbReference type="Proteomes" id="UP001497480">
    <property type="component" value="Unassembled WGS sequence"/>
</dbReference>